<keyword evidence="3 7" id="KW-0812">Transmembrane</keyword>
<dbReference type="EMBL" id="NFZW01000021">
    <property type="protein sequence ID" value="RFA33468.1"/>
    <property type="molecule type" value="Genomic_DNA"/>
</dbReference>
<dbReference type="GO" id="GO:0005886">
    <property type="term" value="C:plasma membrane"/>
    <property type="evidence" value="ECO:0007669"/>
    <property type="project" value="UniProtKB-SubCell"/>
</dbReference>
<accession>A0A3E0WKY7</accession>
<feature type="domain" description="Polysaccharide chain length determinant N-terminal" evidence="8">
    <location>
        <begin position="26"/>
        <end position="116"/>
    </location>
</feature>
<proteinExistence type="predicted"/>
<evidence type="ECO:0000313" key="10">
    <source>
        <dbReference type="Proteomes" id="UP000256763"/>
    </source>
</evidence>
<dbReference type="AlphaFoldDB" id="A0A3E0WKY7"/>
<evidence type="ECO:0000259" key="8">
    <source>
        <dbReference type="Pfam" id="PF02706"/>
    </source>
</evidence>
<evidence type="ECO:0000256" key="6">
    <source>
        <dbReference type="SAM" id="MobiDB-lite"/>
    </source>
</evidence>
<evidence type="ECO:0000256" key="1">
    <source>
        <dbReference type="ARBA" id="ARBA00004651"/>
    </source>
</evidence>
<evidence type="ECO:0000256" key="3">
    <source>
        <dbReference type="ARBA" id="ARBA00022692"/>
    </source>
</evidence>
<evidence type="ECO:0000313" key="9">
    <source>
        <dbReference type="EMBL" id="RFA33468.1"/>
    </source>
</evidence>
<evidence type="ECO:0000256" key="7">
    <source>
        <dbReference type="SAM" id="Phobius"/>
    </source>
</evidence>
<keyword evidence="10" id="KW-1185">Reference proteome</keyword>
<gene>
    <name evidence="9" type="ORF">CAL65_17605</name>
</gene>
<protein>
    <recommendedName>
        <fullName evidence="8">Polysaccharide chain length determinant N-terminal domain-containing protein</fullName>
    </recommendedName>
</protein>
<keyword evidence="2" id="KW-1003">Cell membrane</keyword>
<reference evidence="10" key="1">
    <citation type="submission" date="2017-05" db="EMBL/GenBank/DDBJ databases">
        <authorList>
            <person name="Sharma S."/>
            <person name="Sidhu C."/>
            <person name="Pinnaka A.K."/>
        </authorList>
    </citation>
    <scope>NUCLEOTIDE SEQUENCE [LARGE SCALE GENOMIC DNA]</scope>
    <source>
        <strain evidence="10">AK93</strain>
    </source>
</reference>
<keyword evidence="4 7" id="KW-1133">Transmembrane helix</keyword>
<feature type="transmembrane region" description="Helical" evidence="7">
    <location>
        <begin position="42"/>
        <end position="61"/>
    </location>
</feature>
<evidence type="ECO:0000256" key="2">
    <source>
        <dbReference type="ARBA" id="ARBA00022475"/>
    </source>
</evidence>
<dbReference type="Proteomes" id="UP000256763">
    <property type="component" value="Unassembled WGS sequence"/>
</dbReference>
<dbReference type="PANTHER" id="PTHR32309:SF31">
    <property type="entry name" value="CAPSULAR EXOPOLYSACCHARIDE FAMILY"/>
    <property type="match status" value="1"/>
</dbReference>
<dbReference type="RefSeq" id="WP_116348304.1">
    <property type="nucleotide sequence ID" value="NZ_NFZW01000021.1"/>
</dbReference>
<dbReference type="InterPro" id="IPR003856">
    <property type="entry name" value="LPS_length_determ_N"/>
</dbReference>
<dbReference type="PANTHER" id="PTHR32309">
    <property type="entry name" value="TYROSINE-PROTEIN KINASE"/>
    <property type="match status" value="1"/>
</dbReference>
<name>A0A3E0WKY7_9GAMM</name>
<evidence type="ECO:0000256" key="4">
    <source>
        <dbReference type="ARBA" id="ARBA00022989"/>
    </source>
</evidence>
<sequence>MNAINRPQGAVPPQAPAVQQPVDDGQEIDLRQLFDMLLSGRWLILACVFLAGLAGLAHALLATPIYRADALVQVEQEKGLLPGMERFAEGFADESNVAAEMELLRSRMILGRAVEDMNLEIVVRPRHFPVLGSFWRGGRLPGSCVRRC</sequence>
<comment type="caution">
    <text evidence="9">The sequence shown here is derived from an EMBL/GenBank/DDBJ whole genome shotgun (WGS) entry which is preliminary data.</text>
</comment>
<organism evidence="9 10">
    <name type="scientific">Alkalilimnicola ehrlichii</name>
    <dbReference type="NCBI Taxonomy" id="351052"/>
    <lineage>
        <taxon>Bacteria</taxon>
        <taxon>Pseudomonadati</taxon>
        <taxon>Pseudomonadota</taxon>
        <taxon>Gammaproteobacteria</taxon>
        <taxon>Chromatiales</taxon>
        <taxon>Ectothiorhodospiraceae</taxon>
        <taxon>Alkalilimnicola</taxon>
    </lineage>
</organism>
<keyword evidence="5 7" id="KW-0472">Membrane</keyword>
<feature type="region of interest" description="Disordered" evidence="6">
    <location>
        <begin position="1"/>
        <end position="21"/>
    </location>
</feature>
<dbReference type="Pfam" id="PF02706">
    <property type="entry name" value="Wzz"/>
    <property type="match status" value="1"/>
</dbReference>
<comment type="subcellular location">
    <subcellularLocation>
        <location evidence="1">Cell membrane</location>
        <topology evidence="1">Multi-pass membrane protein</topology>
    </subcellularLocation>
</comment>
<dbReference type="InterPro" id="IPR050445">
    <property type="entry name" value="Bact_polysacc_biosynth/exp"/>
</dbReference>
<evidence type="ECO:0000256" key="5">
    <source>
        <dbReference type="ARBA" id="ARBA00023136"/>
    </source>
</evidence>